<protein>
    <submittedName>
        <fullName evidence="2">SGNH/GDSL hydrolase family protein</fullName>
        <ecNumber evidence="2">3.1.-.-</ecNumber>
    </submittedName>
</protein>
<dbReference type="CDD" id="cd01832">
    <property type="entry name" value="SGNH_hydrolase_like_1"/>
    <property type="match status" value="1"/>
</dbReference>
<proteinExistence type="predicted"/>
<dbReference type="PANTHER" id="PTHR43784:SF2">
    <property type="entry name" value="GDSL-LIKE LIPASE_ACYLHYDROLASE, PUTATIVE (AFU_ORTHOLOGUE AFUA_2G00820)-RELATED"/>
    <property type="match status" value="1"/>
</dbReference>
<dbReference type="InterPro" id="IPR053140">
    <property type="entry name" value="GDSL_Rv0518-like"/>
</dbReference>
<reference evidence="3" key="1">
    <citation type="journal article" date="2019" name="Int. J. Syst. Evol. Microbiol.">
        <title>The Global Catalogue of Microorganisms (GCM) 10K type strain sequencing project: providing services to taxonomists for standard genome sequencing and annotation.</title>
        <authorList>
            <consortium name="The Broad Institute Genomics Platform"/>
            <consortium name="The Broad Institute Genome Sequencing Center for Infectious Disease"/>
            <person name="Wu L."/>
            <person name="Ma J."/>
        </authorList>
    </citation>
    <scope>NUCLEOTIDE SEQUENCE [LARGE SCALE GENOMIC DNA]</scope>
    <source>
        <strain evidence="3">CGMCC 4.7643</strain>
    </source>
</reference>
<dbReference type="SUPFAM" id="SSF52266">
    <property type="entry name" value="SGNH hydrolase"/>
    <property type="match status" value="1"/>
</dbReference>
<dbReference type="PANTHER" id="PTHR43784">
    <property type="entry name" value="GDSL-LIKE LIPASE/ACYLHYDROLASE, PUTATIVE (AFU_ORTHOLOGUE AFUA_2G00820)-RELATED"/>
    <property type="match status" value="1"/>
</dbReference>
<dbReference type="Gene3D" id="3.40.50.1110">
    <property type="entry name" value="SGNH hydrolase"/>
    <property type="match status" value="1"/>
</dbReference>
<evidence type="ECO:0000313" key="2">
    <source>
        <dbReference type="EMBL" id="MFD2460507.1"/>
    </source>
</evidence>
<organism evidence="2 3">
    <name type="scientific">Amycolatopsis samaneae</name>
    <dbReference type="NCBI Taxonomy" id="664691"/>
    <lineage>
        <taxon>Bacteria</taxon>
        <taxon>Bacillati</taxon>
        <taxon>Actinomycetota</taxon>
        <taxon>Actinomycetes</taxon>
        <taxon>Pseudonocardiales</taxon>
        <taxon>Pseudonocardiaceae</taxon>
        <taxon>Amycolatopsis</taxon>
    </lineage>
</organism>
<feature type="domain" description="SGNH hydrolase-type esterase" evidence="1">
    <location>
        <begin position="8"/>
        <end position="182"/>
    </location>
</feature>
<evidence type="ECO:0000259" key="1">
    <source>
        <dbReference type="Pfam" id="PF13472"/>
    </source>
</evidence>
<accession>A0ABW5GI31</accession>
<name>A0ABW5GI31_9PSEU</name>
<dbReference type="InterPro" id="IPR036514">
    <property type="entry name" value="SGNH_hydro_sf"/>
</dbReference>
<dbReference type="RefSeq" id="WP_345393554.1">
    <property type="nucleotide sequence ID" value="NZ_BAABHG010000006.1"/>
</dbReference>
<keyword evidence="2" id="KW-0378">Hydrolase</keyword>
<dbReference type="EC" id="3.1.-.-" evidence="2"/>
<keyword evidence="3" id="KW-1185">Reference proteome</keyword>
<comment type="caution">
    <text evidence="2">The sequence shown here is derived from an EMBL/GenBank/DDBJ whole genome shotgun (WGS) entry which is preliminary data.</text>
</comment>
<dbReference type="GO" id="GO:0016787">
    <property type="term" value="F:hydrolase activity"/>
    <property type="evidence" value="ECO:0007669"/>
    <property type="project" value="UniProtKB-KW"/>
</dbReference>
<dbReference type="EMBL" id="JBHUKU010000009">
    <property type="protein sequence ID" value="MFD2460507.1"/>
    <property type="molecule type" value="Genomic_DNA"/>
</dbReference>
<dbReference type="InterPro" id="IPR013830">
    <property type="entry name" value="SGNH_hydro"/>
</dbReference>
<dbReference type="Pfam" id="PF13472">
    <property type="entry name" value="Lipase_GDSL_2"/>
    <property type="match status" value="1"/>
</dbReference>
<gene>
    <name evidence="2" type="ORF">ACFSYJ_18005</name>
</gene>
<evidence type="ECO:0000313" key="3">
    <source>
        <dbReference type="Proteomes" id="UP001597419"/>
    </source>
</evidence>
<sequence>MHYDRFVVLGDSCAEGLDDPYPGSDQYRGWADFVAGRLAHDRPGFRYANLAVRGRRLDQITAEQLPTARGLAPDLIALFGGGNDVLHRDWDARTVARRVDAAIRACARLAPTVVTFTLSDISDRVPFVRRMRPRVTALNDAIREASVSYGTVLVDLWPDQAAHDSRYFGPDRLHLSEAGHRRVAGHVLGRLGLEHDWLRPLPGTDVRPGLRGDLRWFREHVAPAMVTRVRNRLTGRSSGDGFLPKRPELRPVAPSEMDTVGAWAPEAI</sequence>
<dbReference type="Proteomes" id="UP001597419">
    <property type="component" value="Unassembled WGS sequence"/>
</dbReference>